<keyword evidence="5" id="KW-0472">Membrane</keyword>
<evidence type="ECO:0000313" key="7">
    <source>
        <dbReference type="EMBL" id="VAX34913.1"/>
    </source>
</evidence>
<dbReference type="AlphaFoldDB" id="A0A3B1DDI5"/>
<dbReference type="PANTHER" id="PTHR43646">
    <property type="entry name" value="GLYCOSYLTRANSFERASE"/>
    <property type="match status" value="1"/>
</dbReference>
<dbReference type="EMBL" id="UOGJ01000016">
    <property type="protein sequence ID" value="VAX34913.1"/>
    <property type="molecule type" value="Genomic_DNA"/>
</dbReference>
<evidence type="ECO:0000256" key="1">
    <source>
        <dbReference type="ARBA" id="ARBA00004236"/>
    </source>
</evidence>
<evidence type="ECO:0000256" key="4">
    <source>
        <dbReference type="ARBA" id="ARBA00022679"/>
    </source>
</evidence>
<dbReference type="InterPro" id="IPR001173">
    <property type="entry name" value="Glyco_trans_2-like"/>
</dbReference>
<dbReference type="Gene3D" id="3.90.550.10">
    <property type="entry name" value="Spore Coat Polysaccharide Biosynthesis Protein SpsA, Chain A"/>
    <property type="match status" value="1"/>
</dbReference>
<organism evidence="7">
    <name type="scientific">hydrothermal vent metagenome</name>
    <dbReference type="NCBI Taxonomy" id="652676"/>
    <lineage>
        <taxon>unclassified sequences</taxon>
        <taxon>metagenomes</taxon>
        <taxon>ecological metagenomes</taxon>
    </lineage>
</organism>
<dbReference type="Pfam" id="PF00535">
    <property type="entry name" value="Glycos_transf_2"/>
    <property type="match status" value="1"/>
</dbReference>
<protein>
    <recommendedName>
        <fullName evidence="6">Glycosyltransferase 2-like domain-containing protein</fullName>
    </recommendedName>
</protein>
<reference evidence="7" key="1">
    <citation type="submission" date="2018-06" db="EMBL/GenBank/DDBJ databases">
        <authorList>
            <person name="Zhirakovskaya E."/>
        </authorList>
    </citation>
    <scope>NUCLEOTIDE SEQUENCE</scope>
</reference>
<sequence length="421" mass="47957">MSVYLERYAYTSLHIPKPPNPSTGIIIVIPVFNEKHIIEALRSLLNSTLPTANVEVLIIINQSIDCVAHIDTQNNNTLVDVMDWVANNPNTGIQFYVTKIELPKKHAGVGLARKAGMDEAARRFELIGNNKGVILCFDADCTCSKNYIKEVYSTFENLQLNGASVNFEHKLNTLLPKEREGIIQYELHLRYYVNGLRKAGYPYAFHTIGSSMAVRSDIYMKAGGMNRRKAGEDFHFLHKVIPYGNFGEITSSTVFPSARTSDRVPFGTGKAMENWIGKSESQLLSYHPQIFNELAELLKLVPQFYTSPNVNTLIKKLPVGIQAYLTKENFETSLIEIKRQSKNIHTFLHRWFNWLNGLKTLHLIHYLRDNHYPSISIKEAASILSQKEGLSSLELLEYYREMDCNFKADQINLKHLYSGHL</sequence>
<keyword evidence="4" id="KW-0808">Transferase</keyword>
<proteinExistence type="predicted"/>
<evidence type="ECO:0000256" key="2">
    <source>
        <dbReference type="ARBA" id="ARBA00022475"/>
    </source>
</evidence>
<dbReference type="InterPro" id="IPR029044">
    <property type="entry name" value="Nucleotide-diphossugar_trans"/>
</dbReference>
<dbReference type="GO" id="GO:0005886">
    <property type="term" value="C:plasma membrane"/>
    <property type="evidence" value="ECO:0007669"/>
    <property type="project" value="UniProtKB-SubCell"/>
</dbReference>
<name>A0A3B1DDI5_9ZZZZ</name>
<comment type="subcellular location">
    <subcellularLocation>
        <location evidence="1">Cell membrane</location>
    </subcellularLocation>
</comment>
<dbReference type="SUPFAM" id="SSF53448">
    <property type="entry name" value="Nucleotide-diphospho-sugar transferases"/>
    <property type="match status" value="1"/>
</dbReference>
<feature type="domain" description="Glycosyltransferase 2-like" evidence="6">
    <location>
        <begin position="27"/>
        <end position="191"/>
    </location>
</feature>
<keyword evidence="2" id="KW-1003">Cell membrane</keyword>
<accession>A0A3B1DDI5</accession>
<gene>
    <name evidence="7" type="ORF">MNBD_UNCLBAC01-468</name>
</gene>
<dbReference type="PANTHER" id="PTHR43646:SF2">
    <property type="entry name" value="GLYCOSYLTRANSFERASE 2-LIKE DOMAIN-CONTAINING PROTEIN"/>
    <property type="match status" value="1"/>
</dbReference>
<dbReference type="GO" id="GO:0016757">
    <property type="term" value="F:glycosyltransferase activity"/>
    <property type="evidence" value="ECO:0007669"/>
    <property type="project" value="UniProtKB-KW"/>
</dbReference>
<evidence type="ECO:0000259" key="6">
    <source>
        <dbReference type="Pfam" id="PF00535"/>
    </source>
</evidence>
<evidence type="ECO:0000256" key="5">
    <source>
        <dbReference type="ARBA" id="ARBA00023136"/>
    </source>
</evidence>
<evidence type="ECO:0000256" key="3">
    <source>
        <dbReference type="ARBA" id="ARBA00022676"/>
    </source>
</evidence>
<keyword evidence="3" id="KW-0328">Glycosyltransferase</keyword>